<dbReference type="CDD" id="cd00063">
    <property type="entry name" value="FN3"/>
    <property type="match status" value="1"/>
</dbReference>
<evidence type="ECO:0000313" key="3">
    <source>
        <dbReference type="Ensembl" id="ENSENLP00000022183.1"/>
    </source>
</evidence>
<keyword evidence="4" id="KW-1185">Reference proteome</keyword>
<protein>
    <recommendedName>
        <fullName evidence="2">Fibronectin type-III domain-containing protein</fullName>
    </recommendedName>
</protein>
<organism evidence="3 4">
    <name type="scientific">Echeneis naucrates</name>
    <name type="common">Live sharksucker</name>
    <dbReference type="NCBI Taxonomy" id="173247"/>
    <lineage>
        <taxon>Eukaryota</taxon>
        <taxon>Metazoa</taxon>
        <taxon>Chordata</taxon>
        <taxon>Craniata</taxon>
        <taxon>Vertebrata</taxon>
        <taxon>Euteleostomi</taxon>
        <taxon>Actinopterygii</taxon>
        <taxon>Neopterygii</taxon>
        <taxon>Teleostei</taxon>
        <taxon>Neoteleostei</taxon>
        <taxon>Acanthomorphata</taxon>
        <taxon>Carangaria</taxon>
        <taxon>Carangiformes</taxon>
        <taxon>Echeneidae</taxon>
        <taxon>Echeneis</taxon>
    </lineage>
</organism>
<dbReference type="InterPro" id="IPR013783">
    <property type="entry name" value="Ig-like_fold"/>
</dbReference>
<dbReference type="Pfam" id="PF24674">
    <property type="entry name" value="MACPF_SNTX"/>
    <property type="match status" value="1"/>
</dbReference>
<dbReference type="InterPro" id="IPR027417">
    <property type="entry name" value="P-loop_NTPase"/>
</dbReference>
<evidence type="ECO:0000313" key="4">
    <source>
        <dbReference type="Proteomes" id="UP000472264"/>
    </source>
</evidence>
<dbReference type="InterPro" id="IPR040581">
    <property type="entry name" value="Thioredoxin_11"/>
</dbReference>
<dbReference type="Proteomes" id="UP000472264">
    <property type="component" value="Chromosome 17"/>
</dbReference>
<dbReference type="Pfam" id="PF00041">
    <property type="entry name" value="fn3"/>
    <property type="match status" value="1"/>
</dbReference>
<dbReference type="InterPro" id="IPR056072">
    <property type="entry name" value="SNTX_MACPF/CDC-like_dom"/>
</dbReference>
<dbReference type="InParanoid" id="A0A665UR65"/>
<dbReference type="PROSITE" id="PS50853">
    <property type="entry name" value="FN3"/>
    <property type="match status" value="1"/>
</dbReference>
<dbReference type="PANTHER" id="PTHR31594">
    <property type="entry name" value="AIG1-TYPE G DOMAIN-CONTAINING PROTEIN"/>
    <property type="match status" value="1"/>
</dbReference>
<dbReference type="Pfam" id="PF21109">
    <property type="entry name" value="Stonustoxin_helical"/>
    <property type="match status" value="1"/>
</dbReference>
<dbReference type="Gene3D" id="2.60.40.10">
    <property type="entry name" value="Immunoglobulins"/>
    <property type="match status" value="1"/>
</dbReference>
<dbReference type="AlphaFoldDB" id="A0A665UR65"/>
<sequence length="893" mass="100886">VSSGSPVSVAALGRPFCVGMLYDCRSDELIPGLTLWDRDDLEKNTRERRQLNSDFEIVASESIQDKTSALNVEASLKASFFGGLVKVGGSAKYLYDNKTSKKQARVTLKYKTTTKFQELSMNHLGRDNMKHPYVFEKGIATHVVTGILYGAQAFFVFDREVSEQEDHQVIQGNLKVMINKIPTVSIGGQGSLNMEDGDRADVQKFSCRFYGDFCLEKNPVTFQDAVEVYQSLPRLLGPNGENTVPIKIWLLPLTVLDSSAAQLVRQISLQLVQDTQNVLEDFRELEVRYEDAMTTTTAQQFPEISKKIRGFKEKCSQFKLEFQQRLSKQLPSIRGGGENEAGLAETIRKIHSSPFNSKDLNEWMDCREREIHTVNMITNRMKNTKIIQTQSQLFQEAINAEHVVCFVFTSLGSDDRFISTLSNYLHQRTEPQHPHDAERGQWFASKRLTEEMRKKAKLFSDFAEENKDSRKTKFVAVGLTDETQKGSSIHLYKDGFSDSENFEPPSEPEAVTASNTNQDSVTLKICAPRFGAQNVTSYSVEYRVLGEDGWTQQTVSTAGEVKVSHLSPQTEYEFRCRAVTSVGVGPANQLSASTLPGIPGRATNPRSLKDSLKQTSERINYDSPSIFKLSLTEDRLSSRRCRRLTLGRESSKGKRIMIVFGATGSGKSDLIDGMINYIVGVEWKDSFRFILTDGGLQRPAAENQNSVLTVYKLNHQEGFRIDYSLTIVDVPEFGEHPDAEGHMKIFQQLHSFLLSEQGVSEVGALYFVAPASLRALTHTQKYTFDFIIPNFEEGMLNNVRVLVTSADTQRPAVLRAITDFNVQCAKTREGLPVHFKFNNSALLAHSTSTKLWDSEMENMKKFFEALRSETKRWIVTEKMIEFAKEKEKYFQMF</sequence>
<dbReference type="Pfam" id="PF18078">
    <property type="entry name" value="Thioredoxin_11"/>
    <property type="match status" value="1"/>
</dbReference>
<feature type="domain" description="Fibronectin type-III" evidence="2">
    <location>
        <begin position="504"/>
        <end position="598"/>
    </location>
</feature>
<reference evidence="3" key="2">
    <citation type="submission" date="2025-08" db="UniProtKB">
        <authorList>
            <consortium name="Ensembl"/>
        </authorList>
    </citation>
    <scope>IDENTIFICATION</scope>
</reference>
<dbReference type="Gene3D" id="3.40.50.300">
    <property type="entry name" value="P-loop containing nucleotide triphosphate hydrolases"/>
    <property type="match status" value="1"/>
</dbReference>
<dbReference type="InterPro" id="IPR048997">
    <property type="entry name" value="Stonustoxin-like_helical"/>
</dbReference>
<dbReference type="InterPro" id="IPR003961">
    <property type="entry name" value="FN3_dom"/>
</dbReference>
<dbReference type="SUPFAM" id="SSF49265">
    <property type="entry name" value="Fibronectin type III"/>
    <property type="match status" value="1"/>
</dbReference>
<feature type="region of interest" description="Disordered" evidence="1">
    <location>
        <begin position="593"/>
        <end position="615"/>
    </location>
</feature>
<reference evidence="3" key="1">
    <citation type="submission" date="2021-04" db="EMBL/GenBank/DDBJ databases">
        <authorList>
            <consortium name="Wellcome Sanger Institute Data Sharing"/>
        </authorList>
    </citation>
    <scope>NUCLEOTIDE SEQUENCE [LARGE SCALE GENOMIC DNA]</scope>
</reference>
<dbReference type="InterPro" id="IPR052090">
    <property type="entry name" value="Cytolytic_pore-forming_toxin"/>
</dbReference>
<dbReference type="Ensembl" id="ENSENLT00000022940.1">
    <property type="protein sequence ID" value="ENSENLP00000022183.1"/>
    <property type="gene ID" value="ENSENLG00000010038.1"/>
</dbReference>
<accession>A0A665UR65</accession>
<dbReference type="PANTHER" id="PTHR31594:SF16">
    <property type="entry name" value="SI:CH211-281L24.3"/>
    <property type="match status" value="1"/>
</dbReference>
<proteinExistence type="predicted"/>
<evidence type="ECO:0000259" key="2">
    <source>
        <dbReference type="PROSITE" id="PS50853"/>
    </source>
</evidence>
<dbReference type="SMART" id="SM00060">
    <property type="entry name" value="FN3"/>
    <property type="match status" value="1"/>
</dbReference>
<evidence type="ECO:0000256" key="1">
    <source>
        <dbReference type="SAM" id="MobiDB-lite"/>
    </source>
</evidence>
<gene>
    <name evidence="3" type="primary">c17h13orf46</name>
</gene>
<reference evidence="3" key="3">
    <citation type="submission" date="2025-09" db="UniProtKB">
        <authorList>
            <consortium name="Ensembl"/>
        </authorList>
    </citation>
    <scope>IDENTIFICATION</scope>
</reference>
<dbReference type="InterPro" id="IPR036116">
    <property type="entry name" value="FN3_sf"/>
</dbReference>
<name>A0A665UR65_ECHNA</name>